<keyword evidence="2" id="KW-1185">Reference proteome</keyword>
<feature type="region of interest" description="Disordered" evidence="1">
    <location>
        <begin position="1"/>
        <end position="26"/>
    </location>
</feature>
<name>A0A914EIK8_9BILA</name>
<accession>A0A914EIK8</accession>
<dbReference type="Proteomes" id="UP000887540">
    <property type="component" value="Unplaced"/>
</dbReference>
<organism evidence="2 3">
    <name type="scientific">Acrobeloides nanus</name>
    <dbReference type="NCBI Taxonomy" id="290746"/>
    <lineage>
        <taxon>Eukaryota</taxon>
        <taxon>Metazoa</taxon>
        <taxon>Ecdysozoa</taxon>
        <taxon>Nematoda</taxon>
        <taxon>Chromadorea</taxon>
        <taxon>Rhabditida</taxon>
        <taxon>Tylenchina</taxon>
        <taxon>Cephalobomorpha</taxon>
        <taxon>Cephaloboidea</taxon>
        <taxon>Cephalobidae</taxon>
        <taxon>Acrobeloides</taxon>
    </lineage>
</organism>
<proteinExistence type="predicted"/>
<evidence type="ECO:0000313" key="3">
    <source>
        <dbReference type="WBParaSite" id="ACRNAN_scaffold8383.g21577.t1"/>
    </source>
</evidence>
<dbReference type="WBParaSite" id="ACRNAN_scaffold8383.g21577.t1">
    <property type="protein sequence ID" value="ACRNAN_scaffold8383.g21577.t1"/>
    <property type="gene ID" value="ACRNAN_scaffold8383.g21577"/>
</dbReference>
<dbReference type="AlphaFoldDB" id="A0A914EIK8"/>
<reference evidence="3" key="1">
    <citation type="submission" date="2022-11" db="UniProtKB">
        <authorList>
            <consortium name="WormBaseParasite"/>
        </authorList>
    </citation>
    <scope>IDENTIFICATION</scope>
</reference>
<feature type="compositionally biased region" description="Polar residues" evidence="1">
    <location>
        <begin position="1"/>
        <end position="11"/>
    </location>
</feature>
<evidence type="ECO:0000313" key="2">
    <source>
        <dbReference type="Proteomes" id="UP000887540"/>
    </source>
</evidence>
<evidence type="ECO:0000256" key="1">
    <source>
        <dbReference type="SAM" id="MobiDB-lite"/>
    </source>
</evidence>
<protein>
    <submittedName>
        <fullName evidence="3">Uncharacterized protein</fullName>
    </submittedName>
</protein>
<sequence length="74" mass="8454">MTTQGCLTKTQKTQKDRQPSTITSSNRNKAIMNTIDELRDMNLEELYGRLQLSDGEFGDWLVSTGLLSCMRLLR</sequence>